<dbReference type="EMBL" id="MIJZ01000001">
    <property type="protein sequence ID" value="OEG13968.1"/>
    <property type="molecule type" value="Genomic_DNA"/>
</dbReference>
<sequence>MEYKEILDFESSKLLRLFNLLKSTDNSGSLESLSNELGINAKTIVRSMKKLNKLFKRYQLDEHLAICSRSKNHFYLRRDNEIYVEFFLVQYLSDLPEITFLKAIIEEEDTQAKQLAENLLISESSMRRRVKKINEWLKKYDIYLKRGTYRLVGEEEQIRAFILHFYWFVYQGTETKFLLLKKTNCQQLMNQLVHFFKMQINDLQKESLFRIIQIAAWRYQKGKKVWIKEEWKQYIENSSIFSKFVKAMKIDEDTINWDFEELCYLYLIIQAHFLPYFGSSIQAYIIEEHYLKKTTSFSNTLVATNKLKQAFWDTRFDHSKASVVAFLGFHLYYELVSGFLFEKNQSEVILQENYPDFMEKLNVGLCELIKENSIYQRIPIDALCYRYFMILSSLISPVYSEKRIFICLMTDLSLEKETELGQRINDFFRNKFNLVVVYARTSKAISYADIVLTTVVYQALNQKYTQPVLLVEPNFSEEVFFQIEKLLKKVRK</sequence>
<evidence type="ECO:0000256" key="2">
    <source>
        <dbReference type="ARBA" id="ARBA00023163"/>
    </source>
</evidence>
<protein>
    <recommendedName>
        <fullName evidence="3">Mga helix-turn-helix domain-containing protein</fullName>
    </recommendedName>
</protein>
<keyword evidence="5" id="KW-1185">Reference proteome</keyword>
<keyword evidence="1" id="KW-0805">Transcription regulation</keyword>
<comment type="caution">
    <text evidence="4">The sequence shown here is derived from an EMBL/GenBank/DDBJ whole genome shotgun (WGS) entry which is preliminary data.</text>
</comment>
<dbReference type="RefSeq" id="WP_069645018.1">
    <property type="nucleotide sequence ID" value="NZ_MIJZ01000001.1"/>
</dbReference>
<gene>
    <name evidence="4" type="ORF">BCR21_02970</name>
</gene>
<dbReference type="AlphaFoldDB" id="A0A1E5GMN6"/>
<dbReference type="InterPro" id="IPR050661">
    <property type="entry name" value="BglG_antiterminators"/>
</dbReference>
<evidence type="ECO:0000313" key="5">
    <source>
        <dbReference type="Proteomes" id="UP000094068"/>
    </source>
</evidence>
<evidence type="ECO:0000256" key="1">
    <source>
        <dbReference type="ARBA" id="ARBA00023015"/>
    </source>
</evidence>
<dbReference type="Proteomes" id="UP000094068">
    <property type="component" value="Unassembled WGS sequence"/>
</dbReference>
<keyword evidence="2" id="KW-0804">Transcription</keyword>
<dbReference type="PANTHER" id="PTHR30185:SF13">
    <property type="entry name" value="LICABCH OPERON REGULATOR-RELATED"/>
    <property type="match status" value="1"/>
</dbReference>
<dbReference type="Gene3D" id="1.10.10.10">
    <property type="entry name" value="Winged helix-like DNA-binding domain superfamily/Winged helix DNA-binding domain"/>
    <property type="match status" value="1"/>
</dbReference>
<name>A0A1E5GMN6_9ENTE</name>
<accession>A0A1E5GMN6</accession>
<organism evidence="4 5">
    <name type="scientific">Enterococcus ureasiticus</name>
    <dbReference type="NCBI Taxonomy" id="903984"/>
    <lineage>
        <taxon>Bacteria</taxon>
        <taxon>Bacillati</taxon>
        <taxon>Bacillota</taxon>
        <taxon>Bacilli</taxon>
        <taxon>Lactobacillales</taxon>
        <taxon>Enterococcaceae</taxon>
        <taxon>Enterococcus</taxon>
    </lineage>
</organism>
<evidence type="ECO:0000259" key="3">
    <source>
        <dbReference type="Pfam" id="PF05043"/>
    </source>
</evidence>
<dbReference type="PANTHER" id="PTHR30185">
    <property type="entry name" value="CRYPTIC BETA-GLUCOSIDE BGL OPERON ANTITERMINATOR"/>
    <property type="match status" value="1"/>
</dbReference>
<evidence type="ECO:0000313" key="4">
    <source>
        <dbReference type="EMBL" id="OEG13968.1"/>
    </source>
</evidence>
<dbReference type="Pfam" id="PF05043">
    <property type="entry name" value="Mga"/>
    <property type="match status" value="1"/>
</dbReference>
<reference evidence="5" key="1">
    <citation type="submission" date="2016-09" db="EMBL/GenBank/DDBJ databases">
        <authorList>
            <person name="Gulvik C.A."/>
        </authorList>
    </citation>
    <scope>NUCLEOTIDE SEQUENCE [LARGE SCALE GENOMIC DNA]</scope>
    <source>
        <strain evidence="5">DSM 23328</strain>
    </source>
</reference>
<dbReference type="InterPro" id="IPR036388">
    <property type="entry name" value="WH-like_DNA-bd_sf"/>
</dbReference>
<feature type="domain" description="Mga helix-turn-helix" evidence="3">
    <location>
        <begin position="86"/>
        <end position="166"/>
    </location>
</feature>
<proteinExistence type="predicted"/>
<dbReference type="InterPro" id="IPR007737">
    <property type="entry name" value="Mga_HTH"/>
</dbReference>
<dbReference type="OrthoDB" id="2172970at2"/>
<dbReference type="STRING" id="903984.BCR21_02970"/>